<dbReference type="EMBL" id="JAKOGI010003778">
    <property type="protein sequence ID" value="KAJ8420171.1"/>
    <property type="molecule type" value="Genomic_DNA"/>
</dbReference>
<evidence type="ECO:0000313" key="3">
    <source>
        <dbReference type="Proteomes" id="UP001153076"/>
    </source>
</evidence>
<dbReference type="OrthoDB" id="695277at2759"/>
<comment type="caution">
    <text evidence="2">The sequence shown here is derived from an EMBL/GenBank/DDBJ whole genome shotgun (WGS) entry which is preliminary data.</text>
</comment>
<accession>A0A9Q1JHB5</accession>
<feature type="region of interest" description="Disordered" evidence="1">
    <location>
        <begin position="203"/>
        <end position="230"/>
    </location>
</feature>
<dbReference type="AlphaFoldDB" id="A0A9Q1JHB5"/>
<dbReference type="Proteomes" id="UP001153076">
    <property type="component" value="Unassembled WGS sequence"/>
</dbReference>
<sequence>MDVEVAPLDGHQGTHRYSDMGDMPPMIQEQEEGVVALGNNPKGVHTIQLRNKPKTKKSKPKEFNNRMSPKGLRQLIEKLNDKQKEAVKEIGFGSFLYLRFRVIERDVYMALALPKGPLEVIEANNETNSSTEFETLLKQWREQWPERDGVPEFGEMVEMICSQLDGGEDLKRNFVLFVVSTCTNGNQRGAFKDLLDEIEVPDEAQEVHEEEPSNATPEPATEAEHDSTRSKIKALLEDAKKVSNEIITNSHVLAGVMTELEKLVPKAHASLKRVRMIAMQTTTDALFAEINLPGKSKSTTPVLAPALVS</sequence>
<dbReference type="PANTHER" id="PTHR34835">
    <property type="entry name" value="OS07G0283600 PROTEIN-RELATED"/>
    <property type="match status" value="1"/>
</dbReference>
<reference evidence="2" key="1">
    <citation type="submission" date="2022-04" db="EMBL/GenBank/DDBJ databases">
        <title>Carnegiea gigantea Genome sequencing and assembly v2.</title>
        <authorList>
            <person name="Copetti D."/>
            <person name="Sanderson M.J."/>
            <person name="Burquez A."/>
            <person name="Wojciechowski M.F."/>
        </authorList>
    </citation>
    <scope>NUCLEOTIDE SEQUENCE</scope>
    <source>
        <strain evidence="2">SGP5-SGP5p</strain>
        <tissue evidence="2">Aerial part</tissue>
    </source>
</reference>
<feature type="region of interest" description="Disordered" evidence="1">
    <location>
        <begin position="1"/>
        <end position="20"/>
    </location>
</feature>
<evidence type="ECO:0000256" key="1">
    <source>
        <dbReference type="SAM" id="MobiDB-lite"/>
    </source>
</evidence>
<gene>
    <name evidence="2" type="ORF">Cgig2_021471</name>
</gene>
<proteinExistence type="predicted"/>
<protein>
    <submittedName>
        <fullName evidence="2">Uncharacterized protein</fullName>
    </submittedName>
</protein>
<organism evidence="2 3">
    <name type="scientific">Carnegiea gigantea</name>
    <dbReference type="NCBI Taxonomy" id="171969"/>
    <lineage>
        <taxon>Eukaryota</taxon>
        <taxon>Viridiplantae</taxon>
        <taxon>Streptophyta</taxon>
        <taxon>Embryophyta</taxon>
        <taxon>Tracheophyta</taxon>
        <taxon>Spermatophyta</taxon>
        <taxon>Magnoliopsida</taxon>
        <taxon>eudicotyledons</taxon>
        <taxon>Gunneridae</taxon>
        <taxon>Pentapetalae</taxon>
        <taxon>Caryophyllales</taxon>
        <taxon>Cactineae</taxon>
        <taxon>Cactaceae</taxon>
        <taxon>Cactoideae</taxon>
        <taxon>Echinocereeae</taxon>
        <taxon>Carnegiea</taxon>
    </lineage>
</organism>
<evidence type="ECO:0000313" key="2">
    <source>
        <dbReference type="EMBL" id="KAJ8420171.1"/>
    </source>
</evidence>
<keyword evidence="3" id="KW-1185">Reference proteome</keyword>
<name>A0A9Q1JHB5_9CARY</name>